<evidence type="ECO:0000256" key="5">
    <source>
        <dbReference type="ARBA" id="ARBA00023002"/>
    </source>
</evidence>
<dbReference type="CDD" id="cd11030">
    <property type="entry name" value="CYP105-like"/>
    <property type="match status" value="1"/>
</dbReference>
<sequence length="408" mass="44452">MSETSTTAEVPFYPMPRAHGCPFAPAPGVREIAAAGPISKVRTWEGKTAWLVTGHAEARMLFTHPNVLLDNKHPEFPHTNPSMKAVADLSPRTMLNSDGAEHARFRRMLAKPFTPKRLETLRPLIQKRVDERIDAMLAAGRSADLVTALALPVSSEVICELLGVPYEDHAFFESLTATGFDSATSVEESAQNTLRMLDYLNKLLVAKTENLGEDTLSDMAELVAAGELQPWEAIMEAVGLLAAGHETTANMIALGVAALLESPEQVALIRDTDDSKVLSTAVDELARYLSIPHIGLRRVAVADIAVADEMIRAGDAIIFDIGVANWSESVFPNPDRIDLTRSNAAQNLSFGAGRHNCIGLQLARIELGITLQTLFRRIPDLRVAAALDELDFKEDAMVYGLKALPVEW</sequence>
<evidence type="ECO:0000256" key="1">
    <source>
        <dbReference type="ARBA" id="ARBA00001971"/>
    </source>
</evidence>
<dbReference type="PANTHER" id="PTHR46696:SF1">
    <property type="entry name" value="CYTOCHROME P450 YJIB-RELATED"/>
    <property type="match status" value="1"/>
</dbReference>
<protein>
    <submittedName>
        <fullName evidence="9">Cytochrome P450-SU2</fullName>
        <ecNumber evidence="9">1.14.-.-</ecNumber>
    </submittedName>
</protein>
<evidence type="ECO:0000313" key="10">
    <source>
        <dbReference type="Proteomes" id="UP000255467"/>
    </source>
</evidence>
<proteinExistence type="inferred from homology"/>
<keyword evidence="3 8" id="KW-0349">Heme</keyword>
<dbReference type="InterPro" id="IPR001128">
    <property type="entry name" value="Cyt_P450"/>
</dbReference>
<dbReference type="FunFam" id="1.10.630.10:FF:000018">
    <property type="entry name" value="Cytochrome P450 monooxygenase"/>
    <property type="match status" value="1"/>
</dbReference>
<organism evidence="9 10">
    <name type="scientific">Nocardia otitidiscaviarum</name>
    <dbReference type="NCBI Taxonomy" id="1823"/>
    <lineage>
        <taxon>Bacteria</taxon>
        <taxon>Bacillati</taxon>
        <taxon>Actinomycetota</taxon>
        <taxon>Actinomycetes</taxon>
        <taxon>Mycobacteriales</taxon>
        <taxon>Nocardiaceae</taxon>
        <taxon>Nocardia</taxon>
    </lineage>
</organism>
<keyword evidence="6 8" id="KW-0408">Iron</keyword>
<keyword evidence="10" id="KW-1185">Reference proteome</keyword>
<evidence type="ECO:0000256" key="6">
    <source>
        <dbReference type="ARBA" id="ARBA00023004"/>
    </source>
</evidence>
<dbReference type="GO" id="GO:0004497">
    <property type="term" value="F:monooxygenase activity"/>
    <property type="evidence" value="ECO:0007669"/>
    <property type="project" value="UniProtKB-KW"/>
</dbReference>
<dbReference type="PROSITE" id="PS00086">
    <property type="entry name" value="CYTOCHROME_P450"/>
    <property type="match status" value="1"/>
</dbReference>
<dbReference type="AlphaFoldDB" id="A0A379JIW8"/>
<dbReference type="RefSeq" id="WP_039813635.1">
    <property type="nucleotide sequence ID" value="NZ_UGRY01000005.1"/>
</dbReference>
<dbReference type="InterPro" id="IPR002397">
    <property type="entry name" value="Cyt_P450_B"/>
</dbReference>
<dbReference type="EC" id="1.14.-.-" evidence="9"/>
<dbReference type="PRINTS" id="PR00359">
    <property type="entry name" value="BP450"/>
</dbReference>
<evidence type="ECO:0000256" key="8">
    <source>
        <dbReference type="RuleBase" id="RU000461"/>
    </source>
</evidence>
<dbReference type="InterPro" id="IPR017972">
    <property type="entry name" value="Cyt_P450_CS"/>
</dbReference>
<evidence type="ECO:0000256" key="2">
    <source>
        <dbReference type="ARBA" id="ARBA00010617"/>
    </source>
</evidence>
<dbReference type="EMBL" id="UGRY01000005">
    <property type="protein sequence ID" value="SUD48425.1"/>
    <property type="molecule type" value="Genomic_DNA"/>
</dbReference>
<dbReference type="GO" id="GO:0005506">
    <property type="term" value="F:iron ion binding"/>
    <property type="evidence" value="ECO:0007669"/>
    <property type="project" value="InterPro"/>
</dbReference>
<keyword evidence="7 8" id="KW-0503">Monooxygenase</keyword>
<evidence type="ECO:0000256" key="3">
    <source>
        <dbReference type="ARBA" id="ARBA00022617"/>
    </source>
</evidence>
<dbReference type="Gene3D" id="1.10.630.10">
    <property type="entry name" value="Cytochrome P450"/>
    <property type="match status" value="1"/>
</dbReference>
<keyword evidence="4 8" id="KW-0479">Metal-binding</keyword>
<reference evidence="9 10" key="1">
    <citation type="submission" date="2018-06" db="EMBL/GenBank/DDBJ databases">
        <authorList>
            <consortium name="Pathogen Informatics"/>
            <person name="Doyle S."/>
        </authorList>
    </citation>
    <scope>NUCLEOTIDE SEQUENCE [LARGE SCALE GENOMIC DNA]</scope>
    <source>
        <strain evidence="9 10">NCTC1934</strain>
    </source>
</reference>
<keyword evidence="5 8" id="KW-0560">Oxidoreductase</keyword>
<gene>
    <name evidence="9" type="ORF">NCTC1934_05760</name>
</gene>
<accession>A0A379JIW8</accession>
<evidence type="ECO:0000256" key="7">
    <source>
        <dbReference type="ARBA" id="ARBA00023033"/>
    </source>
</evidence>
<comment type="cofactor">
    <cofactor evidence="1">
        <name>heme</name>
        <dbReference type="ChEBI" id="CHEBI:30413"/>
    </cofactor>
</comment>
<name>A0A379JIW8_9NOCA</name>
<dbReference type="Proteomes" id="UP000255467">
    <property type="component" value="Unassembled WGS sequence"/>
</dbReference>
<dbReference type="PANTHER" id="PTHR46696">
    <property type="entry name" value="P450, PUTATIVE (EUROFUNG)-RELATED"/>
    <property type="match status" value="1"/>
</dbReference>
<dbReference type="OrthoDB" id="3664945at2"/>
<dbReference type="SUPFAM" id="SSF48264">
    <property type="entry name" value="Cytochrome P450"/>
    <property type="match status" value="1"/>
</dbReference>
<dbReference type="PRINTS" id="PR00385">
    <property type="entry name" value="P450"/>
</dbReference>
<dbReference type="Pfam" id="PF00067">
    <property type="entry name" value="p450"/>
    <property type="match status" value="1"/>
</dbReference>
<dbReference type="InterPro" id="IPR036396">
    <property type="entry name" value="Cyt_P450_sf"/>
</dbReference>
<evidence type="ECO:0000313" key="9">
    <source>
        <dbReference type="EMBL" id="SUD48425.1"/>
    </source>
</evidence>
<comment type="similarity">
    <text evidence="2 8">Belongs to the cytochrome P450 family.</text>
</comment>
<dbReference type="GO" id="GO:0016705">
    <property type="term" value="F:oxidoreductase activity, acting on paired donors, with incorporation or reduction of molecular oxygen"/>
    <property type="evidence" value="ECO:0007669"/>
    <property type="project" value="InterPro"/>
</dbReference>
<dbReference type="GO" id="GO:0020037">
    <property type="term" value="F:heme binding"/>
    <property type="evidence" value="ECO:0007669"/>
    <property type="project" value="InterPro"/>
</dbReference>
<evidence type="ECO:0000256" key="4">
    <source>
        <dbReference type="ARBA" id="ARBA00022723"/>
    </source>
</evidence>